<evidence type="ECO:0000313" key="2">
    <source>
        <dbReference type="Proteomes" id="UP000314294"/>
    </source>
</evidence>
<protein>
    <submittedName>
        <fullName evidence="1">Uncharacterized protein</fullName>
    </submittedName>
</protein>
<dbReference type="AlphaFoldDB" id="A0A4Z2JH22"/>
<sequence>MSMARISVNQPVLRPESTAIYFNDENELCSHSLCAVSCADTLHVENIHHNNLLDMSQHLSPGRADTVRQPAAAAQEVALIMDRFSPRNFQPQCATT</sequence>
<keyword evidence="2" id="KW-1185">Reference proteome</keyword>
<accession>A0A4Z2JH22</accession>
<organism evidence="1 2">
    <name type="scientific">Liparis tanakae</name>
    <name type="common">Tanaka's snailfish</name>
    <dbReference type="NCBI Taxonomy" id="230148"/>
    <lineage>
        <taxon>Eukaryota</taxon>
        <taxon>Metazoa</taxon>
        <taxon>Chordata</taxon>
        <taxon>Craniata</taxon>
        <taxon>Vertebrata</taxon>
        <taxon>Euteleostomi</taxon>
        <taxon>Actinopterygii</taxon>
        <taxon>Neopterygii</taxon>
        <taxon>Teleostei</taxon>
        <taxon>Neoteleostei</taxon>
        <taxon>Acanthomorphata</taxon>
        <taxon>Eupercaria</taxon>
        <taxon>Perciformes</taxon>
        <taxon>Cottioidei</taxon>
        <taxon>Cottales</taxon>
        <taxon>Liparidae</taxon>
        <taxon>Liparis</taxon>
    </lineage>
</organism>
<name>A0A4Z2JH22_9TELE</name>
<evidence type="ECO:0000313" key="1">
    <source>
        <dbReference type="EMBL" id="TNN88542.1"/>
    </source>
</evidence>
<dbReference type="Proteomes" id="UP000314294">
    <property type="component" value="Unassembled WGS sequence"/>
</dbReference>
<dbReference type="EMBL" id="SRLO01000005">
    <property type="protein sequence ID" value="TNN88542.1"/>
    <property type="molecule type" value="Genomic_DNA"/>
</dbReference>
<proteinExistence type="predicted"/>
<gene>
    <name evidence="1" type="ORF">EYF80_001325</name>
</gene>
<reference evidence="1 2" key="1">
    <citation type="submission" date="2019-03" db="EMBL/GenBank/DDBJ databases">
        <title>First draft genome of Liparis tanakae, snailfish: a comprehensive survey of snailfish specific genes.</title>
        <authorList>
            <person name="Kim W."/>
            <person name="Song I."/>
            <person name="Jeong J.-H."/>
            <person name="Kim D."/>
            <person name="Kim S."/>
            <person name="Ryu S."/>
            <person name="Song J.Y."/>
            <person name="Lee S.K."/>
        </authorList>
    </citation>
    <scope>NUCLEOTIDE SEQUENCE [LARGE SCALE GENOMIC DNA]</scope>
    <source>
        <tissue evidence="1">Muscle</tissue>
    </source>
</reference>
<comment type="caution">
    <text evidence="1">The sequence shown here is derived from an EMBL/GenBank/DDBJ whole genome shotgun (WGS) entry which is preliminary data.</text>
</comment>